<sequence length="57" mass="6774">MMFWHCDSRFAEDKPDIQGFLSYGSSTIYHTTALREWSTIWSSEFFMESEDGTLHFL</sequence>
<dbReference type="EMBL" id="CP004005">
    <property type="protein sequence ID" value="AGH16784.1"/>
    <property type="molecule type" value="Genomic_DNA"/>
</dbReference>
<dbReference type="Proteomes" id="UP000011820">
    <property type="component" value="Chromosome"/>
</dbReference>
<reference evidence="1 2" key="1">
    <citation type="journal article" date="2013" name="Genome Announc.">
        <title>Complete Genome Sequence of a Chinese Strain of 'Candidatus Liberibacter asiaticus'.</title>
        <authorList>
            <person name="Lin H."/>
            <person name="Han C.S."/>
            <person name="Liu B."/>
            <person name="Lou B."/>
            <person name="Bai X."/>
            <person name="Deng C."/>
            <person name="Civerolo E.L."/>
            <person name="Gupta G."/>
        </authorList>
    </citation>
    <scope>NUCLEOTIDE SEQUENCE [LARGE SCALE GENOMIC DNA]</scope>
    <source>
        <strain evidence="2">gxpsy</strain>
    </source>
</reference>
<protein>
    <submittedName>
        <fullName evidence="1">Uncharacterized protein</fullName>
    </submittedName>
</protein>
<gene>
    <name evidence="1" type="ORF">WSI_02070</name>
</gene>
<proteinExistence type="predicted"/>
<evidence type="ECO:0000313" key="2">
    <source>
        <dbReference type="Proteomes" id="UP000011820"/>
    </source>
</evidence>
<keyword evidence="2" id="KW-1185">Reference proteome</keyword>
<name>A0ABM5NFJ3_LIBAS</name>
<organism evidence="1 2">
    <name type="scientific">Candidatus Liberibacter asiaticus str. gxpsy</name>
    <dbReference type="NCBI Taxonomy" id="1174529"/>
    <lineage>
        <taxon>Bacteria</taxon>
        <taxon>Pseudomonadati</taxon>
        <taxon>Pseudomonadota</taxon>
        <taxon>Alphaproteobacteria</taxon>
        <taxon>Hyphomicrobiales</taxon>
        <taxon>Rhizobiaceae</taxon>
        <taxon>Liberibacter</taxon>
    </lineage>
</organism>
<accession>A0ABM5NFJ3</accession>
<evidence type="ECO:0000313" key="1">
    <source>
        <dbReference type="EMBL" id="AGH16784.1"/>
    </source>
</evidence>